<keyword evidence="2" id="KW-1185">Reference proteome</keyword>
<organism evidence="1 2">
    <name type="scientific">Pycnococcus provasolii</name>
    <dbReference type="NCBI Taxonomy" id="41880"/>
    <lineage>
        <taxon>Eukaryota</taxon>
        <taxon>Viridiplantae</taxon>
        <taxon>Chlorophyta</taxon>
        <taxon>Pseudoscourfieldiophyceae</taxon>
        <taxon>Pseudoscourfieldiales</taxon>
        <taxon>Pycnococcaceae</taxon>
        <taxon>Pycnococcus</taxon>
    </lineage>
</organism>
<proteinExistence type="predicted"/>
<accession>A0A830H8M7</accession>
<dbReference type="EMBL" id="BNJQ01000005">
    <property type="protein sequence ID" value="GHP03404.1"/>
    <property type="molecule type" value="Genomic_DNA"/>
</dbReference>
<evidence type="ECO:0000313" key="2">
    <source>
        <dbReference type="Proteomes" id="UP000660262"/>
    </source>
</evidence>
<gene>
    <name evidence="1" type="ORF">PPROV_000215900</name>
</gene>
<dbReference type="AlphaFoldDB" id="A0A830H8M7"/>
<name>A0A830H8M7_9CHLO</name>
<protein>
    <submittedName>
        <fullName evidence="1">Uncharacterized protein</fullName>
    </submittedName>
</protein>
<comment type="caution">
    <text evidence="1">The sequence shown here is derived from an EMBL/GenBank/DDBJ whole genome shotgun (WGS) entry which is preliminary data.</text>
</comment>
<sequence>MAAPPEKRARIANEDGADANEALLRQFTSWIAHRKRDDVTLFADCFEEPSKHAAILASEVFAKHARATTTEWSVGDAALTRATVTDYKALQDPVDTYWHNLPHKWHLVPRGLTIVSTPNDDGRPGTNTCVAIGMHKAFDLPVGGPKANTAAGSATLSLLEKRKSVLAYLTHKANGEMARVCRPPCLKGAWLFAQKNRAIVARSESDLKAASQEHGNVVAHAVEFGRSWFKLLRQLDGERRARLEETCTKHVLVAEKVGSKLQQHIVRESAHARRSGLIVFAAVPLDSHKVASAIRSGHLPRLGVRVTAKLCEECGVPYVGLVTPPETLQHLARPDAPPGELVISSIEQMEEVRRAMLTVDRDDLEGGVLVVEDPEESGDFPAIALYKCKVAIYWVRRRMREQMRRGVAHLRELPGLERRLGELLVNVPSHRRAPMLKQARHAHLWCLSYVPPSDYIDMNALDLIEGHASAAAAAPDDGGIMASPPKFQRPVKTVIVVEPGCGRDAMKALNVAYPTSPVLNAMRMGSNFLLDEHVTHWRSDALYDFLLVAPLQIIGAGAANIPADNRHEAAQRAVRRFISLLTATSTAQGSYARVLVIESDPSLASVVQEYLSEDAEEAQVMYQFGRNVIHELRDTQATATGVTVQLHTSHEEAIRAIEMRDVQLDGGLQCGKLAVFVVGTTGLGKSRLCIDAVEMLSNRTKPLRAVALDQDMHARHGMKASSDYYLADLRKALDDASVQVVLIHRNGPGSEATLAELRRRGIPFVAALPSDLLPFGPLEPAYLHACVSSVVSRGTDPGETSYVGGIRREQIPHPTASQPVADRLSLLGMFLRQLVTTVAPAFVRDGQRPISLAYFEPMAEGASSFDVLPRVHRVVLLSWALLILARNAGWDKRRTPYDGALEAAARCALTCPANSQSAWPRCDAKVAAERFSAAVVARFDALCAPGAQAAAEYVQICHSATVGNGGGNGGTSRFAAVFFPPKERVEGLHATVLHPGAVGGMGDLPASLVGQKVRCEVRAICEVSWGTTCSLKVATVSSMTAADGTDVTAIVRTQGGVPHITISCQDCDPKLAPVALALASHALDGAFGEVAVPPGDVRVGVHETHETWNGVLRWSAEE</sequence>
<dbReference type="Proteomes" id="UP000660262">
    <property type="component" value="Unassembled WGS sequence"/>
</dbReference>
<reference evidence="1" key="1">
    <citation type="submission" date="2020-10" db="EMBL/GenBank/DDBJ databases">
        <title>Unveiling of a novel bifunctional photoreceptor, Dualchrome1, isolated from a cosmopolitan green alga.</title>
        <authorList>
            <person name="Suzuki S."/>
            <person name="Kawachi M."/>
        </authorList>
    </citation>
    <scope>NUCLEOTIDE SEQUENCE</scope>
    <source>
        <strain evidence="1">NIES 2893</strain>
    </source>
</reference>
<evidence type="ECO:0000313" key="1">
    <source>
        <dbReference type="EMBL" id="GHP03404.1"/>
    </source>
</evidence>